<reference evidence="1" key="1">
    <citation type="journal article" date="2014" name="Front. Microbiol.">
        <title>High frequency of phylogenetically diverse reductive dehalogenase-homologous genes in deep subseafloor sedimentary metagenomes.</title>
        <authorList>
            <person name="Kawai M."/>
            <person name="Futagami T."/>
            <person name="Toyoda A."/>
            <person name="Takaki Y."/>
            <person name="Nishi S."/>
            <person name="Hori S."/>
            <person name="Arai W."/>
            <person name="Tsubouchi T."/>
            <person name="Morono Y."/>
            <person name="Uchiyama I."/>
            <person name="Ito T."/>
            <person name="Fujiyama A."/>
            <person name="Inagaki F."/>
            <person name="Takami H."/>
        </authorList>
    </citation>
    <scope>NUCLEOTIDE SEQUENCE</scope>
    <source>
        <strain evidence="1">Expedition CK06-06</strain>
    </source>
</reference>
<sequence>NALGNGYTGSSVKWLSESIDLTQYAGQEIQLRFHVLTDLSTTRDGIQIDEISIPELGYYDGAEDDTGGWKARGFVRSSNFVPAEWVVWLITAGNPPEVHRIELNPDQTAEFDIPGLGTEYPRAAVIVSPTAPTTTMELDYELVFQQP</sequence>
<proteinExistence type="predicted"/>
<dbReference type="EMBL" id="BARU01008349">
    <property type="protein sequence ID" value="GAH40079.1"/>
    <property type="molecule type" value="Genomic_DNA"/>
</dbReference>
<organism evidence="1">
    <name type="scientific">marine sediment metagenome</name>
    <dbReference type="NCBI Taxonomy" id="412755"/>
    <lineage>
        <taxon>unclassified sequences</taxon>
        <taxon>metagenomes</taxon>
        <taxon>ecological metagenomes</taxon>
    </lineage>
</organism>
<evidence type="ECO:0000313" key="1">
    <source>
        <dbReference type="EMBL" id="GAH40079.1"/>
    </source>
</evidence>
<protein>
    <submittedName>
        <fullName evidence="1">Uncharacterized protein</fullName>
    </submittedName>
</protein>
<name>X1GEQ8_9ZZZZ</name>
<accession>X1GEQ8</accession>
<gene>
    <name evidence="1" type="ORF">S03H2_16351</name>
</gene>
<dbReference type="AlphaFoldDB" id="X1GEQ8"/>
<feature type="non-terminal residue" evidence="1">
    <location>
        <position position="1"/>
    </location>
</feature>
<comment type="caution">
    <text evidence="1">The sequence shown here is derived from an EMBL/GenBank/DDBJ whole genome shotgun (WGS) entry which is preliminary data.</text>
</comment>
<dbReference type="Pfam" id="PF20773">
    <property type="entry name" value="InhA-like_MAM"/>
    <property type="match status" value="1"/>
</dbReference>